<dbReference type="Proteomes" id="UP000215335">
    <property type="component" value="Unassembled WGS sequence"/>
</dbReference>
<dbReference type="AlphaFoldDB" id="A0A232FD36"/>
<evidence type="ECO:0000313" key="2">
    <source>
        <dbReference type="EMBL" id="OXU28403.1"/>
    </source>
</evidence>
<evidence type="ECO:0000256" key="1">
    <source>
        <dbReference type="SAM" id="MobiDB-lite"/>
    </source>
</evidence>
<keyword evidence="3" id="KW-1185">Reference proteome</keyword>
<protein>
    <recommendedName>
        <fullName evidence="4">BED-type domain-containing protein</fullName>
    </recommendedName>
</protein>
<feature type="compositionally biased region" description="Polar residues" evidence="1">
    <location>
        <begin position="178"/>
        <end position="190"/>
    </location>
</feature>
<accession>A0A232FD36</accession>
<feature type="compositionally biased region" description="Acidic residues" evidence="1">
    <location>
        <begin position="159"/>
        <end position="171"/>
    </location>
</feature>
<dbReference type="STRING" id="543379.A0A232FD36"/>
<evidence type="ECO:0000313" key="3">
    <source>
        <dbReference type="Proteomes" id="UP000215335"/>
    </source>
</evidence>
<gene>
    <name evidence="2" type="ORF">TSAR_003144</name>
</gene>
<proteinExistence type="predicted"/>
<organism evidence="2 3">
    <name type="scientific">Trichomalopsis sarcophagae</name>
    <dbReference type="NCBI Taxonomy" id="543379"/>
    <lineage>
        <taxon>Eukaryota</taxon>
        <taxon>Metazoa</taxon>
        <taxon>Ecdysozoa</taxon>
        <taxon>Arthropoda</taxon>
        <taxon>Hexapoda</taxon>
        <taxon>Insecta</taxon>
        <taxon>Pterygota</taxon>
        <taxon>Neoptera</taxon>
        <taxon>Endopterygota</taxon>
        <taxon>Hymenoptera</taxon>
        <taxon>Apocrita</taxon>
        <taxon>Proctotrupomorpha</taxon>
        <taxon>Chalcidoidea</taxon>
        <taxon>Pteromalidae</taxon>
        <taxon>Pteromalinae</taxon>
        <taxon>Trichomalopsis</taxon>
    </lineage>
</organism>
<feature type="region of interest" description="Disordered" evidence="1">
    <location>
        <begin position="149"/>
        <end position="190"/>
    </location>
</feature>
<comment type="caution">
    <text evidence="2">The sequence shown here is derived from an EMBL/GenBank/DDBJ whole genome shotgun (WGS) entry which is preliminary data.</text>
</comment>
<name>A0A232FD36_9HYME</name>
<dbReference type="OrthoDB" id="6344789at2759"/>
<reference evidence="2 3" key="1">
    <citation type="journal article" date="2017" name="Curr. Biol.">
        <title>The Evolution of Venom by Co-option of Single-Copy Genes.</title>
        <authorList>
            <person name="Martinson E.O."/>
            <person name="Mrinalini"/>
            <person name="Kelkar Y.D."/>
            <person name="Chang C.H."/>
            <person name="Werren J.H."/>
        </authorList>
    </citation>
    <scope>NUCLEOTIDE SEQUENCE [LARGE SCALE GENOMIC DNA]</scope>
    <source>
        <strain evidence="2 3">Alberta</strain>
        <tissue evidence="2">Whole body</tissue>
    </source>
</reference>
<evidence type="ECO:0008006" key="4">
    <source>
        <dbReference type="Google" id="ProtNLM"/>
    </source>
</evidence>
<feature type="compositionally biased region" description="Polar residues" evidence="1">
    <location>
        <begin position="149"/>
        <end position="158"/>
    </location>
</feature>
<sequence>MVKKRGVVWNYFTKKIHGSQITAFCKFCDQSYIQNATRMEKHIERCVKCPENIRRDFMKLVSNKRAKSMISLKLAENWSNQPRTLQSDVSNENFESSREWLFREEYSRTIPDNNTSNSDNIDLKNWHNKLQISSVQPAETMVNREWDLLNNTKDNEQVTTDENDEEAEESNLSDKNNHSINSLQPPVSSPHTLIDYDLEKQILYEQYLERRAFRQTAELELQRKTLEFERFQWQYHIEKTQSEMRWAHECRMMQLKEEQLNQLIKKSHKTTMK</sequence>
<dbReference type="EMBL" id="NNAY01000436">
    <property type="protein sequence ID" value="OXU28403.1"/>
    <property type="molecule type" value="Genomic_DNA"/>
</dbReference>